<reference evidence="1 2" key="1">
    <citation type="journal article" date="2007" name="ISME J.">
        <title>Sequence-based analysis of pQBR103; a representative of a unique, transfer-proficient mega plasmid resident in the microbial community of sugar beet.</title>
        <authorList>
            <person name="Tett A."/>
            <person name="Spiers A.J."/>
            <person name="Crossman L.C."/>
            <person name="Ager D."/>
            <person name="Ciric L."/>
            <person name="Dow J.M."/>
            <person name="Fry J.C."/>
            <person name="Harris D."/>
            <person name="Lilley A."/>
            <person name="Oliver A."/>
            <person name="Parkhill J."/>
            <person name="Quail M.A."/>
            <person name="Rainey P.B."/>
            <person name="Saunders N.J."/>
            <person name="Seeger K."/>
            <person name="Snyder L.A.S."/>
            <person name="Squares R."/>
            <person name="Thomas C.M."/>
            <person name="Turner S.L."/>
            <person name="Zhang X.-X."/>
            <person name="Field D."/>
            <person name="Bailey M.J."/>
        </authorList>
    </citation>
    <scope>NUCLEOTIDE SEQUENCE [LARGE SCALE GENOMIC DNA]</scope>
    <source>
        <strain evidence="1 2">SBW25</strain>
    </source>
</reference>
<gene>
    <name evidence="1" type="ordered locus">pQBR0370</name>
</gene>
<proteinExistence type="predicted"/>
<evidence type="ECO:0000313" key="1">
    <source>
        <dbReference type="EMBL" id="CAM96402.1"/>
    </source>
</evidence>
<evidence type="ECO:0000313" key="2">
    <source>
        <dbReference type="Proteomes" id="UP000002332"/>
    </source>
</evidence>
<protein>
    <submittedName>
        <fullName evidence="1">Uncharacterized protein</fullName>
    </submittedName>
</protein>
<geneLocation type="plasmid" evidence="1 2">
    <name>pQBR103</name>
</geneLocation>
<dbReference type="Proteomes" id="UP000002332">
    <property type="component" value="Plasmid pQBR103"/>
</dbReference>
<accession>A4V790</accession>
<name>A4V790_PSEFS</name>
<sequence>MANFHAWVLDSRMPVVKVYLNDYLPWLPHMPTHSVVGTAIDNDERITALRLAMSKIVRFCSSQRVAMKDEKVAQAQMETLLLGAGFDIKREHRLSAQDIPDFLISESGFSIVLEMKTRCQRMKILRQLDRYSKHQSVDGIILLSATAIAIPPQISDTPAIFASMGRGWLR</sequence>
<dbReference type="AlphaFoldDB" id="A4V790"/>
<keyword evidence="1" id="KW-0614">Plasmid</keyword>
<organism evidence="1 2">
    <name type="scientific">Pseudomonas fluorescens (strain SBW25)</name>
    <dbReference type="NCBI Taxonomy" id="216595"/>
    <lineage>
        <taxon>Bacteria</taxon>
        <taxon>Pseudomonadati</taxon>
        <taxon>Pseudomonadota</taxon>
        <taxon>Gammaproteobacteria</taxon>
        <taxon>Pseudomonadales</taxon>
        <taxon>Pseudomonadaceae</taxon>
        <taxon>Pseudomonas</taxon>
    </lineage>
</organism>
<dbReference type="EMBL" id="AM235768">
    <property type="protein sequence ID" value="CAM96402.1"/>
    <property type="molecule type" value="Genomic_DNA"/>
</dbReference>